<dbReference type="Proteomes" id="UP001228113">
    <property type="component" value="Chromosome"/>
</dbReference>
<sequence length="164" mass="17596">MRRLLPGLRPAFALLAGSAALMAGTHVVRFEAPQNKTFGASFYQCKDGSTVSFYDAYTWSARKNPASAPKARLNPTWRVDATGAHDTYSTKSTASLKNQDVWYGEITGFVVSYKVQLQLRGGSGTAVVEISGSRSSDYPSVKLVSGTGVKVISDGKAMPLIKLL</sequence>
<protein>
    <recommendedName>
        <fullName evidence="4">DUF2271 domain-containing protein</fullName>
    </recommendedName>
</protein>
<evidence type="ECO:0008006" key="4">
    <source>
        <dbReference type="Google" id="ProtNLM"/>
    </source>
</evidence>
<accession>A0AA48GWQ7</accession>
<organism evidence="2 3">
    <name type="scientific">Mesoterricola sediminis</name>
    <dbReference type="NCBI Taxonomy" id="2927980"/>
    <lineage>
        <taxon>Bacteria</taxon>
        <taxon>Pseudomonadati</taxon>
        <taxon>Acidobacteriota</taxon>
        <taxon>Holophagae</taxon>
        <taxon>Holophagales</taxon>
        <taxon>Holophagaceae</taxon>
        <taxon>Mesoterricola</taxon>
    </lineage>
</organism>
<proteinExistence type="predicted"/>
<keyword evidence="3" id="KW-1185">Reference proteome</keyword>
<keyword evidence="1" id="KW-0732">Signal</keyword>
<dbReference type="KEGG" id="msea:METESE_20230"/>
<feature type="chain" id="PRO_5041292681" description="DUF2271 domain-containing protein" evidence="1">
    <location>
        <begin position="24"/>
        <end position="164"/>
    </location>
</feature>
<reference evidence="2" key="1">
    <citation type="journal article" date="2023" name="Int. J. Syst. Evol. Microbiol.">
        <title>Mesoterricola silvestris gen. nov., sp. nov., Mesoterricola sediminis sp. nov., Geothrix oryzae sp. nov., Geothrix edaphica sp. nov., Geothrix rubra sp. nov., and Geothrix limicola sp. nov., six novel members of Acidobacteriota isolated from soils.</title>
        <authorList>
            <person name="Itoh H."/>
            <person name="Sugisawa Y."/>
            <person name="Mise K."/>
            <person name="Xu Z."/>
            <person name="Kuniyasu M."/>
            <person name="Ushijima N."/>
            <person name="Kawano K."/>
            <person name="Kobayashi E."/>
            <person name="Shiratori Y."/>
            <person name="Masuda Y."/>
            <person name="Senoo K."/>
        </authorList>
    </citation>
    <scope>NUCLEOTIDE SEQUENCE</scope>
    <source>
        <strain evidence="2">W786</strain>
    </source>
</reference>
<dbReference type="EMBL" id="AP027081">
    <property type="protein sequence ID" value="BDU77065.1"/>
    <property type="molecule type" value="Genomic_DNA"/>
</dbReference>
<name>A0AA48GWQ7_9BACT</name>
<gene>
    <name evidence="2" type="ORF">METESE_20230</name>
</gene>
<feature type="signal peptide" evidence="1">
    <location>
        <begin position="1"/>
        <end position="23"/>
    </location>
</feature>
<dbReference type="AlphaFoldDB" id="A0AA48GWQ7"/>
<evidence type="ECO:0000313" key="2">
    <source>
        <dbReference type="EMBL" id="BDU77065.1"/>
    </source>
</evidence>
<evidence type="ECO:0000313" key="3">
    <source>
        <dbReference type="Proteomes" id="UP001228113"/>
    </source>
</evidence>
<dbReference type="RefSeq" id="WP_316410085.1">
    <property type="nucleotide sequence ID" value="NZ_AP027081.1"/>
</dbReference>
<evidence type="ECO:0000256" key="1">
    <source>
        <dbReference type="SAM" id="SignalP"/>
    </source>
</evidence>